<organism evidence="2 3">
    <name type="scientific">Paenibacillus agricola</name>
    <dbReference type="NCBI Taxonomy" id="2716264"/>
    <lineage>
        <taxon>Bacteria</taxon>
        <taxon>Bacillati</taxon>
        <taxon>Bacillota</taxon>
        <taxon>Bacilli</taxon>
        <taxon>Bacillales</taxon>
        <taxon>Paenibacillaceae</taxon>
        <taxon>Paenibacillus</taxon>
    </lineage>
</organism>
<keyword evidence="2" id="KW-0032">Aminotransferase</keyword>
<feature type="region of interest" description="Disordered" evidence="1">
    <location>
        <begin position="135"/>
        <end position="171"/>
    </location>
</feature>
<dbReference type="GO" id="GO:0008483">
    <property type="term" value="F:transaminase activity"/>
    <property type="evidence" value="ECO:0007669"/>
    <property type="project" value="UniProtKB-KW"/>
</dbReference>
<comment type="caution">
    <text evidence="2">The sequence shown here is derived from an EMBL/GenBank/DDBJ whole genome shotgun (WGS) entry which is preliminary data.</text>
</comment>
<accession>A0ABX0J1E9</accession>
<dbReference type="EMBL" id="JAAOIW010000002">
    <property type="protein sequence ID" value="NHN29661.1"/>
    <property type="molecule type" value="Genomic_DNA"/>
</dbReference>
<sequence length="171" mass="17952">MSIQRPTIGNRGGMHTRSYVAQEPPSFSVGTQLPGSYPGIGSNAYAPPYVANYATPVVQPAPASSSGPLNKLAAFFSGASGSEGGSTINIAQIKQAIDRMGGIDGIMETMGKVQKMVQSVQQMAPLVKVLMGSFGKKKKSRADGAAPRRRRRKSSSAKGIGKTRGKRRGAR</sequence>
<reference evidence="2" key="1">
    <citation type="submission" date="2020-03" db="EMBL/GenBank/DDBJ databases">
        <title>Draft sequencing of Paenibacilllus sp. S3N08.</title>
        <authorList>
            <person name="Kim D.-U."/>
        </authorList>
    </citation>
    <scope>NUCLEOTIDE SEQUENCE</scope>
    <source>
        <strain evidence="2">S3N08</strain>
    </source>
</reference>
<protein>
    <submittedName>
        <fullName evidence="2">Aminotransferase</fullName>
    </submittedName>
</protein>
<name>A0ABX0J1E9_9BACL</name>
<keyword evidence="2" id="KW-0808">Transferase</keyword>
<keyword evidence="3" id="KW-1185">Reference proteome</keyword>
<dbReference type="Proteomes" id="UP001165962">
    <property type="component" value="Unassembled WGS sequence"/>
</dbReference>
<proteinExistence type="predicted"/>
<evidence type="ECO:0000313" key="3">
    <source>
        <dbReference type="Proteomes" id="UP001165962"/>
    </source>
</evidence>
<dbReference type="RefSeq" id="WP_166147823.1">
    <property type="nucleotide sequence ID" value="NZ_JAAOIW010000002.1"/>
</dbReference>
<feature type="compositionally biased region" description="Basic residues" evidence="1">
    <location>
        <begin position="147"/>
        <end position="171"/>
    </location>
</feature>
<evidence type="ECO:0000256" key="1">
    <source>
        <dbReference type="SAM" id="MobiDB-lite"/>
    </source>
</evidence>
<gene>
    <name evidence="2" type="ORF">G9U52_07420</name>
</gene>
<evidence type="ECO:0000313" key="2">
    <source>
        <dbReference type="EMBL" id="NHN29661.1"/>
    </source>
</evidence>